<keyword evidence="3" id="KW-1003">Cell membrane</keyword>
<feature type="transmembrane region" description="Helical" evidence="7">
    <location>
        <begin position="310"/>
        <end position="336"/>
    </location>
</feature>
<evidence type="ECO:0000259" key="8">
    <source>
        <dbReference type="PROSITE" id="PS50928"/>
    </source>
</evidence>
<evidence type="ECO:0000256" key="2">
    <source>
        <dbReference type="ARBA" id="ARBA00022448"/>
    </source>
</evidence>
<evidence type="ECO:0000256" key="5">
    <source>
        <dbReference type="ARBA" id="ARBA00022989"/>
    </source>
</evidence>
<feature type="transmembrane region" description="Helical" evidence="7">
    <location>
        <begin position="143"/>
        <end position="164"/>
    </location>
</feature>
<dbReference type="Pfam" id="PF19300">
    <property type="entry name" value="BPD_transp_1_N"/>
    <property type="match status" value="1"/>
</dbReference>
<feature type="transmembrane region" description="Helical" evidence="7">
    <location>
        <begin position="206"/>
        <end position="226"/>
    </location>
</feature>
<comment type="similarity">
    <text evidence="7">Belongs to the binding-protein-dependent transport system permease family.</text>
</comment>
<comment type="subcellular location">
    <subcellularLocation>
        <location evidence="1 7">Cell membrane</location>
        <topology evidence="1 7">Multi-pass membrane protein</topology>
    </subcellularLocation>
</comment>
<dbReference type="PANTHER" id="PTHR43163:SF6">
    <property type="entry name" value="DIPEPTIDE TRANSPORT SYSTEM PERMEASE PROTEIN DPPB-RELATED"/>
    <property type="match status" value="1"/>
</dbReference>
<dbReference type="InterPro" id="IPR045621">
    <property type="entry name" value="BPD_transp_1_N"/>
</dbReference>
<dbReference type="InterPro" id="IPR035906">
    <property type="entry name" value="MetI-like_sf"/>
</dbReference>
<reference evidence="10" key="1">
    <citation type="journal article" date="2019" name="Int. J. Syst. Evol. Microbiol.">
        <title>The Global Catalogue of Microorganisms (GCM) 10K type strain sequencing project: providing services to taxonomists for standard genome sequencing and annotation.</title>
        <authorList>
            <consortium name="The Broad Institute Genomics Platform"/>
            <consortium name="The Broad Institute Genome Sequencing Center for Infectious Disease"/>
            <person name="Wu L."/>
            <person name="Ma J."/>
        </authorList>
    </citation>
    <scope>NUCLEOTIDE SEQUENCE [LARGE SCALE GENOMIC DNA]</scope>
    <source>
        <strain evidence="10">KCTC 33842</strain>
    </source>
</reference>
<evidence type="ECO:0000313" key="9">
    <source>
        <dbReference type="EMBL" id="MFD2610094.1"/>
    </source>
</evidence>
<dbReference type="Proteomes" id="UP001597475">
    <property type="component" value="Unassembled WGS sequence"/>
</dbReference>
<keyword evidence="2 7" id="KW-0813">Transport</keyword>
<keyword evidence="5 7" id="KW-1133">Transmembrane helix</keyword>
<dbReference type="Pfam" id="PF00528">
    <property type="entry name" value="BPD_transp_1"/>
    <property type="match status" value="1"/>
</dbReference>
<evidence type="ECO:0000313" key="10">
    <source>
        <dbReference type="Proteomes" id="UP001597475"/>
    </source>
</evidence>
<feature type="transmembrane region" description="Helical" evidence="7">
    <location>
        <begin position="110"/>
        <end position="131"/>
    </location>
</feature>
<keyword evidence="10" id="KW-1185">Reference proteome</keyword>
<evidence type="ECO:0000256" key="6">
    <source>
        <dbReference type="ARBA" id="ARBA00023136"/>
    </source>
</evidence>
<dbReference type="Gene3D" id="1.10.3720.10">
    <property type="entry name" value="MetI-like"/>
    <property type="match status" value="1"/>
</dbReference>
<dbReference type="SUPFAM" id="SSF161098">
    <property type="entry name" value="MetI-like"/>
    <property type="match status" value="1"/>
</dbReference>
<evidence type="ECO:0000256" key="3">
    <source>
        <dbReference type="ARBA" id="ARBA00022475"/>
    </source>
</evidence>
<dbReference type="RefSeq" id="WP_386845996.1">
    <property type="nucleotide sequence ID" value="NZ_JBHUMK010000050.1"/>
</dbReference>
<keyword evidence="4 7" id="KW-0812">Transmembrane</keyword>
<accession>A0ABW5P484</accession>
<dbReference type="PROSITE" id="PS50928">
    <property type="entry name" value="ABC_TM1"/>
    <property type="match status" value="1"/>
</dbReference>
<feature type="transmembrane region" description="Helical" evidence="7">
    <location>
        <begin position="266"/>
        <end position="290"/>
    </location>
</feature>
<dbReference type="EMBL" id="JBHUMK010000050">
    <property type="protein sequence ID" value="MFD2610094.1"/>
    <property type="molecule type" value="Genomic_DNA"/>
</dbReference>
<feature type="domain" description="ABC transmembrane type-1" evidence="8">
    <location>
        <begin position="104"/>
        <end position="329"/>
    </location>
</feature>
<evidence type="ECO:0000256" key="4">
    <source>
        <dbReference type="ARBA" id="ARBA00022692"/>
    </source>
</evidence>
<comment type="caution">
    <text evidence="9">The sequence shown here is derived from an EMBL/GenBank/DDBJ whole genome shotgun (WGS) entry which is preliminary data.</text>
</comment>
<sequence>MLSYLLRRLGRTLLVMLGISLLVFMFVRVIPGGPATAILGERATPESVAALTRQLGLDKPWFFNPGGDPLDAQYPKYMGDLLRGDLGKSFTSQIPVIDDIRARFPATVELSVAALLFALLIGIPAGILAAVRRNSLWDHLATTISLVGVSMPIFWLGLLLSYFFGVKLGWLPPSGRLGTEFDLQPLTGLNVIDGLLRGQPAAAWDALRHLVLPAIALGTIPLAIVARITRSSLLDVLGQDYVRTARAKGLPAGPVLLKHALRNAMLPIVTVVGLQVGALLGGAVLTETIFSWSGLGSWLYGAISGRDFFLIQGGVIFIALIVSVVNLLVDLSYAALDPRIQYR</sequence>
<evidence type="ECO:0000256" key="7">
    <source>
        <dbReference type="RuleBase" id="RU363032"/>
    </source>
</evidence>
<proteinExistence type="inferred from homology"/>
<dbReference type="CDD" id="cd06261">
    <property type="entry name" value="TM_PBP2"/>
    <property type="match status" value="1"/>
</dbReference>
<organism evidence="9 10">
    <name type="scientific">Deinococcus taklimakanensis</name>
    <dbReference type="NCBI Taxonomy" id="536443"/>
    <lineage>
        <taxon>Bacteria</taxon>
        <taxon>Thermotogati</taxon>
        <taxon>Deinococcota</taxon>
        <taxon>Deinococci</taxon>
        <taxon>Deinococcales</taxon>
        <taxon>Deinococcaceae</taxon>
        <taxon>Deinococcus</taxon>
    </lineage>
</organism>
<evidence type="ECO:0000256" key="1">
    <source>
        <dbReference type="ARBA" id="ARBA00004651"/>
    </source>
</evidence>
<protein>
    <submittedName>
        <fullName evidence="9">ABC transporter permease</fullName>
    </submittedName>
</protein>
<dbReference type="InterPro" id="IPR000515">
    <property type="entry name" value="MetI-like"/>
</dbReference>
<name>A0ABW5P484_9DEIO</name>
<feature type="transmembrane region" description="Helical" evidence="7">
    <location>
        <begin position="12"/>
        <end position="30"/>
    </location>
</feature>
<keyword evidence="6 7" id="KW-0472">Membrane</keyword>
<gene>
    <name evidence="9" type="ORF">ACFSR9_11695</name>
</gene>
<dbReference type="PANTHER" id="PTHR43163">
    <property type="entry name" value="DIPEPTIDE TRANSPORT SYSTEM PERMEASE PROTEIN DPPB-RELATED"/>
    <property type="match status" value="1"/>
</dbReference>